<keyword evidence="1" id="KW-0812">Transmembrane</keyword>
<keyword evidence="1" id="KW-0472">Membrane</keyword>
<keyword evidence="3" id="KW-1185">Reference proteome</keyword>
<evidence type="ECO:0000313" key="3">
    <source>
        <dbReference type="Proteomes" id="UP001239083"/>
    </source>
</evidence>
<accession>A0ABU0R4V2</accession>
<gene>
    <name evidence="2" type="ORF">QFZ26_000322</name>
</gene>
<evidence type="ECO:0008006" key="4">
    <source>
        <dbReference type="Google" id="ProtNLM"/>
    </source>
</evidence>
<sequence>MSEQTEPRPVRVADHLTDREAGQLLLAFLTTVVLILAAGSFL</sequence>
<reference evidence="2 3" key="1">
    <citation type="submission" date="2023-07" db="EMBL/GenBank/DDBJ databases">
        <title>Comparative genomics of wheat-associated soil bacteria to identify genetic determinants of phenazine resistance.</title>
        <authorList>
            <person name="Mouncey N."/>
        </authorList>
    </citation>
    <scope>NUCLEOTIDE SEQUENCE [LARGE SCALE GENOMIC DNA]</scope>
    <source>
        <strain evidence="2 3">V3I3</strain>
    </source>
</reference>
<dbReference type="RefSeq" id="WP_307038747.1">
    <property type="nucleotide sequence ID" value="NZ_JAUSYY010000001.1"/>
</dbReference>
<comment type="caution">
    <text evidence="2">The sequence shown here is derived from an EMBL/GenBank/DDBJ whole genome shotgun (WGS) entry which is preliminary data.</text>
</comment>
<name>A0ABU0R4V2_9MICO</name>
<proteinExistence type="predicted"/>
<protein>
    <recommendedName>
        <fullName evidence="4">Flagellin-like protein</fullName>
    </recommendedName>
</protein>
<keyword evidence="1" id="KW-1133">Transmembrane helix</keyword>
<evidence type="ECO:0000256" key="1">
    <source>
        <dbReference type="SAM" id="Phobius"/>
    </source>
</evidence>
<dbReference type="EMBL" id="JAUSYY010000001">
    <property type="protein sequence ID" value="MDQ0892767.1"/>
    <property type="molecule type" value="Genomic_DNA"/>
</dbReference>
<feature type="transmembrane region" description="Helical" evidence="1">
    <location>
        <begin position="21"/>
        <end position="41"/>
    </location>
</feature>
<dbReference type="Proteomes" id="UP001239083">
    <property type="component" value="Unassembled WGS sequence"/>
</dbReference>
<organism evidence="2 3">
    <name type="scientific">Agromyces ramosus</name>
    <dbReference type="NCBI Taxonomy" id="33879"/>
    <lineage>
        <taxon>Bacteria</taxon>
        <taxon>Bacillati</taxon>
        <taxon>Actinomycetota</taxon>
        <taxon>Actinomycetes</taxon>
        <taxon>Micrococcales</taxon>
        <taxon>Microbacteriaceae</taxon>
        <taxon>Agromyces</taxon>
    </lineage>
</organism>
<evidence type="ECO:0000313" key="2">
    <source>
        <dbReference type="EMBL" id="MDQ0892767.1"/>
    </source>
</evidence>